<accession>A0AA40FGW3</accession>
<reference evidence="1" key="1">
    <citation type="submission" date="2021-10" db="EMBL/GenBank/DDBJ databases">
        <title>Melipona bicolor Genome sequencing and assembly.</title>
        <authorList>
            <person name="Araujo N.S."/>
            <person name="Arias M.C."/>
        </authorList>
    </citation>
    <scope>NUCLEOTIDE SEQUENCE</scope>
    <source>
        <strain evidence="1">USP_2M_L1-L4_2017</strain>
        <tissue evidence="1">Whole body</tissue>
    </source>
</reference>
<name>A0AA40FGW3_9HYME</name>
<sequence length="68" mass="8001">MHSIRLSETHTKQCKINYMMNKKSGTINAWAFGAIEKYFVKSKRFALGVLLFFTPSLLDLRKQYKQEN</sequence>
<protein>
    <submittedName>
        <fullName evidence="1">Uncharacterized protein</fullName>
    </submittedName>
</protein>
<dbReference type="EMBL" id="JAHYIQ010000040">
    <property type="protein sequence ID" value="KAK1118815.1"/>
    <property type="molecule type" value="Genomic_DNA"/>
</dbReference>
<comment type="caution">
    <text evidence="1">The sequence shown here is derived from an EMBL/GenBank/DDBJ whole genome shotgun (WGS) entry which is preliminary data.</text>
</comment>
<proteinExistence type="predicted"/>
<dbReference type="Proteomes" id="UP001177670">
    <property type="component" value="Unassembled WGS sequence"/>
</dbReference>
<organism evidence="1 2">
    <name type="scientific">Melipona bicolor</name>
    <dbReference type="NCBI Taxonomy" id="60889"/>
    <lineage>
        <taxon>Eukaryota</taxon>
        <taxon>Metazoa</taxon>
        <taxon>Ecdysozoa</taxon>
        <taxon>Arthropoda</taxon>
        <taxon>Hexapoda</taxon>
        <taxon>Insecta</taxon>
        <taxon>Pterygota</taxon>
        <taxon>Neoptera</taxon>
        <taxon>Endopterygota</taxon>
        <taxon>Hymenoptera</taxon>
        <taxon>Apocrita</taxon>
        <taxon>Aculeata</taxon>
        <taxon>Apoidea</taxon>
        <taxon>Anthophila</taxon>
        <taxon>Apidae</taxon>
        <taxon>Melipona</taxon>
    </lineage>
</organism>
<dbReference type="AlphaFoldDB" id="A0AA40FGW3"/>
<evidence type="ECO:0000313" key="2">
    <source>
        <dbReference type="Proteomes" id="UP001177670"/>
    </source>
</evidence>
<gene>
    <name evidence="1" type="ORF">K0M31_014589</name>
</gene>
<evidence type="ECO:0000313" key="1">
    <source>
        <dbReference type="EMBL" id="KAK1118815.1"/>
    </source>
</evidence>
<keyword evidence="2" id="KW-1185">Reference proteome</keyword>